<dbReference type="EMBL" id="KZ825433">
    <property type="protein sequence ID" value="RAH39771.1"/>
    <property type="molecule type" value="Genomic_DNA"/>
</dbReference>
<keyword evidence="2" id="KW-1185">Reference proteome</keyword>
<proteinExistence type="predicted"/>
<name>A0ACD1FS21_9EURO</name>
<dbReference type="Proteomes" id="UP000249057">
    <property type="component" value="Unassembled WGS sequence"/>
</dbReference>
<evidence type="ECO:0000313" key="1">
    <source>
        <dbReference type="EMBL" id="RAH39771.1"/>
    </source>
</evidence>
<protein>
    <submittedName>
        <fullName evidence="1">Uncharacterized protein</fullName>
    </submittedName>
</protein>
<gene>
    <name evidence="1" type="ORF">BO95DRAFT_448464</name>
</gene>
<evidence type="ECO:0000313" key="2">
    <source>
        <dbReference type="Proteomes" id="UP000249057"/>
    </source>
</evidence>
<sequence length="56" mass="6438">MLLGVSMRPYVRLNLNITPGTSERVGADNQGILRDDCTHRQKSTLVFGTVRIWHKW</sequence>
<accession>A0ACD1FS21</accession>
<reference evidence="1" key="1">
    <citation type="submission" date="2018-02" db="EMBL/GenBank/DDBJ databases">
        <title>The genomes of Aspergillus section Nigri reveals drivers in fungal speciation.</title>
        <authorList>
            <consortium name="DOE Joint Genome Institute"/>
            <person name="Vesth T.C."/>
            <person name="Nybo J."/>
            <person name="Theobald S."/>
            <person name="Brandl J."/>
            <person name="Frisvad J.C."/>
            <person name="Nielsen K.F."/>
            <person name="Lyhne E.K."/>
            <person name="Kogle M.E."/>
            <person name="Kuo A."/>
            <person name="Riley R."/>
            <person name="Clum A."/>
            <person name="Nolan M."/>
            <person name="Lipzen A."/>
            <person name="Salamov A."/>
            <person name="Henrissat B."/>
            <person name="Wiebenga A."/>
            <person name="De vries R.P."/>
            <person name="Grigoriev I.V."/>
            <person name="Mortensen U.H."/>
            <person name="Andersen M.R."/>
            <person name="Baker S.E."/>
        </authorList>
    </citation>
    <scope>NUCLEOTIDE SEQUENCE</scope>
    <source>
        <strain evidence="1">CBS 621.78</strain>
    </source>
</reference>
<organism evidence="1 2">
    <name type="scientific">Aspergillus brunneoviolaceus CBS 621.78</name>
    <dbReference type="NCBI Taxonomy" id="1450534"/>
    <lineage>
        <taxon>Eukaryota</taxon>
        <taxon>Fungi</taxon>
        <taxon>Dikarya</taxon>
        <taxon>Ascomycota</taxon>
        <taxon>Pezizomycotina</taxon>
        <taxon>Eurotiomycetes</taxon>
        <taxon>Eurotiomycetidae</taxon>
        <taxon>Eurotiales</taxon>
        <taxon>Aspergillaceae</taxon>
        <taxon>Aspergillus</taxon>
        <taxon>Aspergillus subgen. Circumdati</taxon>
    </lineage>
</organism>